<dbReference type="PANTHER" id="PTHR30055:SF223">
    <property type="entry name" value="HTH-TYPE TRANSCRIPTIONAL REGULATOR UIDR"/>
    <property type="match status" value="1"/>
</dbReference>
<gene>
    <name evidence="2" type="ORF">BOX37_12770</name>
</gene>
<evidence type="ECO:0000256" key="1">
    <source>
        <dbReference type="ARBA" id="ARBA00023125"/>
    </source>
</evidence>
<dbReference type="Proteomes" id="UP000183810">
    <property type="component" value="Chromosome"/>
</dbReference>
<sequence>MLQATTTLLCDGQRFAELPVEQILLLANVSRSTFYQWFPDKTALIQRVAEPGVQEFLAASDSWWTRSEGGSADTLADIVTQMLALARARAPIWRAYLETASSDSVFGASLRDATEIYTRKMAARLDRERHAGLVPAEVDASQTARFIVTTMRASFIEVLTAGDTAEDERFARTLGRVFWLSMYGPIAR</sequence>
<evidence type="ECO:0000313" key="2">
    <source>
        <dbReference type="EMBL" id="APE38283.1"/>
    </source>
</evidence>
<evidence type="ECO:0008006" key="4">
    <source>
        <dbReference type="Google" id="ProtNLM"/>
    </source>
</evidence>
<dbReference type="KEGG" id="nsl:BOX37_12770"/>
<dbReference type="InterPro" id="IPR050109">
    <property type="entry name" value="HTH-type_TetR-like_transc_reg"/>
</dbReference>
<dbReference type="EMBL" id="CP018082">
    <property type="protein sequence ID" value="APE38283.1"/>
    <property type="molecule type" value="Genomic_DNA"/>
</dbReference>
<organism evidence="2 3">
    <name type="scientific">Nocardia mangyaensis</name>
    <dbReference type="NCBI Taxonomy" id="2213200"/>
    <lineage>
        <taxon>Bacteria</taxon>
        <taxon>Bacillati</taxon>
        <taxon>Actinomycetota</taxon>
        <taxon>Actinomycetes</taxon>
        <taxon>Mycobacteriales</taxon>
        <taxon>Nocardiaceae</taxon>
        <taxon>Nocardia</taxon>
    </lineage>
</organism>
<name>A0A1J0W1S0_9NOCA</name>
<keyword evidence="3" id="KW-1185">Reference proteome</keyword>
<keyword evidence="1" id="KW-0238">DNA-binding</keyword>
<accession>A0A1J0W1S0</accession>
<protein>
    <recommendedName>
        <fullName evidence="4">HTH tetR-type domain-containing protein</fullName>
    </recommendedName>
</protein>
<evidence type="ECO:0000313" key="3">
    <source>
        <dbReference type="Proteomes" id="UP000183810"/>
    </source>
</evidence>
<dbReference type="Gene3D" id="1.10.357.10">
    <property type="entry name" value="Tetracycline Repressor, domain 2"/>
    <property type="match status" value="1"/>
</dbReference>
<dbReference type="AlphaFoldDB" id="A0A1J0W1S0"/>
<dbReference type="Gene3D" id="1.10.10.60">
    <property type="entry name" value="Homeodomain-like"/>
    <property type="match status" value="1"/>
</dbReference>
<dbReference type="InterPro" id="IPR036271">
    <property type="entry name" value="Tet_transcr_reg_TetR-rel_C_sf"/>
</dbReference>
<proteinExistence type="predicted"/>
<dbReference type="SUPFAM" id="SSF48498">
    <property type="entry name" value="Tetracyclin repressor-like, C-terminal domain"/>
    <property type="match status" value="1"/>
</dbReference>
<dbReference type="InterPro" id="IPR009057">
    <property type="entry name" value="Homeodomain-like_sf"/>
</dbReference>
<reference evidence="2" key="1">
    <citation type="submission" date="2016-11" db="EMBL/GenBank/DDBJ databases">
        <authorList>
            <person name="Jaros S."/>
            <person name="Januszkiewicz K."/>
            <person name="Wedrychowicz H."/>
        </authorList>
    </citation>
    <scope>NUCLEOTIDE SEQUENCE [LARGE SCALE GENOMIC DNA]</scope>
    <source>
        <strain evidence="2">Y48</strain>
    </source>
</reference>
<dbReference type="SUPFAM" id="SSF46689">
    <property type="entry name" value="Homeodomain-like"/>
    <property type="match status" value="1"/>
</dbReference>
<dbReference type="PANTHER" id="PTHR30055">
    <property type="entry name" value="HTH-TYPE TRANSCRIPTIONAL REGULATOR RUTR"/>
    <property type="match status" value="1"/>
</dbReference>
<dbReference type="GO" id="GO:0003700">
    <property type="term" value="F:DNA-binding transcription factor activity"/>
    <property type="evidence" value="ECO:0007669"/>
    <property type="project" value="TreeGrafter"/>
</dbReference>
<dbReference type="GO" id="GO:0000976">
    <property type="term" value="F:transcription cis-regulatory region binding"/>
    <property type="evidence" value="ECO:0007669"/>
    <property type="project" value="TreeGrafter"/>
</dbReference>